<dbReference type="Proteomes" id="UP001164746">
    <property type="component" value="Chromosome 7"/>
</dbReference>
<protein>
    <submittedName>
        <fullName evidence="2">Uncharacterized protein</fullName>
    </submittedName>
</protein>
<dbReference type="EMBL" id="CP111018">
    <property type="protein sequence ID" value="WAR10673.1"/>
    <property type="molecule type" value="Genomic_DNA"/>
</dbReference>
<gene>
    <name evidence="1" type="ORF">MAR_035749</name>
    <name evidence="2" type="ORF">MAR_036084</name>
</gene>
<proteinExistence type="predicted"/>
<organism evidence="2 3">
    <name type="scientific">Mya arenaria</name>
    <name type="common">Soft-shell clam</name>
    <dbReference type="NCBI Taxonomy" id="6604"/>
    <lineage>
        <taxon>Eukaryota</taxon>
        <taxon>Metazoa</taxon>
        <taxon>Spiralia</taxon>
        <taxon>Lophotrochozoa</taxon>
        <taxon>Mollusca</taxon>
        <taxon>Bivalvia</taxon>
        <taxon>Autobranchia</taxon>
        <taxon>Heteroconchia</taxon>
        <taxon>Euheterodonta</taxon>
        <taxon>Imparidentia</taxon>
        <taxon>Neoheterodontei</taxon>
        <taxon>Myida</taxon>
        <taxon>Myoidea</taxon>
        <taxon>Myidae</taxon>
        <taxon>Mya</taxon>
    </lineage>
</organism>
<evidence type="ECO:0000313" key="2">
    <source>
        <dbReference type="EMBL" id="WAR11008.1"/>
    </source>
</evidence>
<sequence>MSCNYYKKVPTKPPPTSFGFKQVNARELQDILKRVTTPTYSNKLHSEEQRQVNNYDRLLSEGGRRSVASACGRRVASACGPRVASRISSATSGGDSIEGRGRRFTEKEMARLVRRLQRPTTATSYHNRSYYDEDAQQLKEGRIVRARSADIHSTAAKSLVKLRRPTTATLAKTLNTCHLCYEHENKTKPEELDAFDYEYSADKVVPEEEVNFIVGRVSVPTHASSKGEKCQRLPEYIDEVKIRENLPLLSGLRRSKNVQEITERLFPRRKCHGFTAQETTITTY</sequence>
<keyword evidence="3" id="KW-1185">Reference proteome</keyword>
<accession>A0ABY7ELZ3</accession>
<reference evidence="2" key="1">
    <citation type="submission" date="2022-11" db="EMBL/GenBank/DDBJ databases">
        <title>Centuries of genome instability and evolution in soft-shell clam transmissible cancer (bioRxiv).</title>
        <authorList>
            <person name="Hart S.F.M."/>
            <person name="Yonemitsu M.A."/>
            <person name="Giersch R.M."/>
            <person name="Beal B.F."/>
            <person name="Arriagada G."/>
            <person name="Davis B.W."/>
            <person name="Ostrander E.A."/>
            <person name="Goff S.P."/>
            <person name="Metzger M.J."/>
        </authorList>
    </citation>
    <scope>NUCLEOTIDE SEQUENCE</scope>
    <source>
        <strain evidence="2">MELC-2E11</strain>
        <tissue evidence="2">Siphon/mantle</tissue>
    </source>
</reference>
<name>A0ABY7ELZ3_MYAAR</name>
<evidence type="ECO:0000313" key="3">
    <source>
        <dbReference type="Proteomes" id="UP001164746"/>
    </source>
</evidence>
<dbReference type="EMBL" id="CP111018">
    <property type="protein sequence ID" value="WAR11008.1"/>
    <property type="molecule type" value="Genomic_DNA"/>
</dbReference>
<evidence type="ECO:0000313" key="1">
    <source>
        <dbReference type="EMBL" id="WAR10673.1"/>
    </source>
</evidence>